<reference evidence="2 3" key="1">
    <citation type="journal article" date="2017" name="ISME J.">
        <title>Energy and carbon metabolisms in a deep terrestrial subsurface fluid microbial community.</title>
        <authorList>
            <person name="Momper L."/>
            <person name="Jungbluth S.P."/>
            <person name="Lee M.D."/>
            <person name="Amend J.P."/>
        </authorList>
    </citation>
    <scope>NUCLEOTIDE SEQUENCE [LARGE SCALE GENOMIC DNA]</scope>
    <source>
        <strain evidence="2">SURF_5</strain>
    </source>
</reference>
<dbReference type="Gene3D" id="2.40.160.10">
    <property type="entry name" value="Porin"/>
    <property type="match status" value="1"/>
</dbReference>
<organism evidence="2 3">
    <name type="scientific">Abyssobacteria bacterium (strain SURF_5)</name>
    <dbReference type="NCBI Taxonomy" id="2093360"/>
    <lineage>
        <taxon>Bacteria</taxon>
        <taxon>Pseudomonadati</taxon>
        <taxon>Candidatus Hydrogenedentota</taxon>
        <taxon>Candidatus Abyssobacteria</taxon>
    </lineage>
</organism>
<proteinExistence type="predicted"/>
<evidence type="ECO:0000313" key="2">
    <source>
        <dbReference type="EMBL" id="RJP22139.1"/>
    </source>
</evidence>
<dbReference type="InterPro" id="IPR023614">
    <property type="entry name" value="Porin_dom_sf"/>
</dbReference>
<sequence length="456" mass="52554">MRTGILFLLVMILFLPPARTLEAAQDSDLEALRGQVQELRNALEQFRRQHDQEVDTLEQKIQDLTGQLEAERAVRAEEPDIVYEEFYEPPPVYSPTASAQSLSLQSFNPDISVIGDFLAQYTSHENEGDRPDDEFIFRELEVNFSGVLDPFARADVTIAVEKEFEEHSHEEESHEHDTPGAAAHEHGFAIDLEEAYLTALTLPYGLQARAGRMREEFGKVNPLHLHALPWVDYPLMIQNYFGGHGLIGDGFEVSWLAPTDHYLELVYGVFNNSNQSSFAGEDYDDFAHLVHMKNLFEINESTTFELGATAATAPNDEGHGGSRTWLEGIDLTLRWLPPQRALYHGLTWQTEFLLSQKDNEERGEQDTWGMYSSLGYRFARRWEGALRYDYSEFPDFEEFHEKGYSAYLTFLQSEYVFWRLGYMFIDRNFADPLDEDEHLLWVQLNFGLGPHRAHEY</sequence>
<protein>
    <recommendedName>
        <fullName evidence="4">Zinc-regulated TonB-dependent outer membrane receptor</fullName>
    </recommendedName>
</protein>
<comment type="caution">
    <text evidence="2">The sequence shown here is derived from an EMBL/GenBank/DDBJ whole genome shotgun (WGS) entry which is preliminary data.</text>
</comment>
<accession>A0A3A4NTI8</accession>
<dbReference type="Gene3D" id="1.20.5.1700">
    <property type="match status" value="1"/>
</dbReference>
<name>A0A3A4NTI8_ABYX5</name>
<gene>
    <name evidence="2" type="ORF">C4520_08775</name>
</gene>
<evidence type="ECO:0000313" key="3">
    <source>
        <dbReference type="Proteomes" id="UP000265882"/>
    </source>
</evidence>
<dbReference type="SUPFAM" id="SSF56935">
    <property type="entry name" value="Porins"/>
    <property type="match status" value="1"/>
</dbReference>
<dbReference type="Proteomes" id="UP000265882">
    <property type="component" value="Unassembled WGS sequence"/>
</dbReference>
<dbReference type="EMBL" id="QZKU01000061">
    <property type="protein sequence ID" value="RJP22139.1"/>
    <property type="molecule type" value="Genomic_DNA"/>
</dbReference>
<keyword evidence="1" id="KW-0175">Coiled coil</keyword>
<evidence type="ECO:0000256" key="1">
    <source>
        <dbReference type="SAM" id="Coils"/>
    </source>
</evidence>
<evidence type="ECO:0008006" key="4">
    <source>
        <dbReference type="Google" id="ProtNLM"/>
    </source>
</evidence>
<feature type="coiled-coil region" evidence="1">
    <location>
        <begin position="29"/>
        <end position="74"/>
    </location>
</feature>
<dbReference type="AlphaFoldDB" id="A0A3A4NTI8"/>